<evidence type="ECO:0000313" key="5">
    <source>
        <dbReference type="Proteomes" id="UP000027135"/>
    </source>
</evidence>
<feature type="compositionally biased region" description="Basic and acidic residues" evidence="2">
    <location>
        <begin position="625"/>
        <end position="711"/>
    </location>
</feature>
<dbReference type="InterPro" id="IPR013783">
    <property type="entry name" value="Ig-like_fold"/>
</dbReference>
<evidence type="ECO:0000256" key="1">
    <source>
        <dbReference type="SAM" id="Coils"/>
    </source>
</evidence>
<dbReference type="eggNOG" id="ENOG502QSM2">
    <property type="taxonomic scope" value="Eukaryota"/>
</dbReference>
<dbReference type="InParanoid" id="A0A067QWE2"/>
<feature type="region of interest" description="Disordered" evidence="2">
    <location>
        <begin position="182"/>
        <end position="210"/>
    </location>
</feature>
<feature type="region of interest" description="Disordered" evidence="2">
    <location>
        <begin position="784"/>
        <end position="813"/>
    </location>
</feature>
<dbReference type="STRING" id="136037.A0A067QWE2"/>
<reference evidence="4 5" key="1">
    <citation type="journal article" date="2014" name="Nat. Commun.">
        <title>Molecular traces of alternative social organization in a termite genome.</title>
        <authorList>
            <person name="Terrapon N."/>
            <person name="Li C."/>
            <person name="Robertson H.M."/>
            <person name="Ji L."/>
            <person name="Meng X."/>
            <person name="Booth W."/>
            <person name="Chen Z."/>
            <person name="Childers C.P."/>
            <person name="Glastad K.M."/>
            <person name="Gokhale K."/>
            <person name="Gowin J."/>
            <person name="Gronenberg W."/>
            <person name="Hermansen R.A."/>
            <person name="Hu H."/>
            <person name="Hunt B.G."/>
            <person name="Huylmans A.K."/>
            <person name="Khalil S.M."/>
            <person name="Mitchell R.D."/>
            <person name="Munoz-Torres M.C."/>
            <person name="Mustard J.A."/>
            <person name="Pan H."/>
            <person name="Reese J.T."/>
            <person name="Scharf M.E."/>
            <person name="Sun F."/>
            <person name="Vogel H."/>
            <person name="Xiao J."/>
            <person name="Yang W."/>
            <person name="Yang Z."/>
            <person name="Yang Z."/>
            <person name="Zhou J."/>
            <person name="Zhu J."/>
            <person name="Brent C.S."/>
            <person name="Elsik C.G."/>
            <person name="Goodisman M.A."/>
            <person name="Liberles D.A."/>
            <person name="Roe R.M."/>
            <person name="Vargo E.L."/>
            <person name="Vilcinskas A."/>
            <person name="Wang J."/>
            <person name="Bornberg-Bauer E."/>
            <person name="Korb J."/>
            <person name="Zhang G."/>
            <person name="Liebig J."/>
        </authorList>
    </citation>
    <scope>NUCLEOTIDE SEQUENCE [LARGE SCALE GENOMIC DNA]</scope>
    <source>
        <tissue evidence="4">Whole organism</tissue>
    </source>
</reference>
<dbReference type="InterPro" id="IPR036116">
    <property type="entry name" value="FN3_sf"/>
</dbReference>
<feature type="compositionally biased region" description="Low complexity" evidence="2">
    <location>
        <begin position="987"/>
        <end position="1004"/>
    </location>
</feature>
<dbReference type="InterPro" id="IPR056565">
    <property type="entry name" value="Fn3_ATF7IP"/>
</dbReference>
<sequence>MQLITAVDVIEPVVEGVFIKDLPQQVPQLSTHQLQSKIDCSNRMVKETKGGECAPALPSNDHPNRHIKKPETLNGAPQTSSPIKKIFEMSKSMSFDMTVKKVTIPPQWEKLSLNSTEEHTELTSTVSTNGISHELVCDEKNTAQVPEDGEVQRTSRESVGLDFVEDGEQFGLSDSEVNKLLEDVDDKENPETSNTESGVREKSRIEHSDSDMCNETITAAGDEDMCENSSILSDVVLSHSAKAVNVKSSNSVVDGNGFCNSEHLKNVKVLKQRNDTKVLKTTDKVNDAVEEKTVDNFVDSEREVHIKFVEENKPYGTEISSDVSSHNSSPVERENEKRSVMSPKSGVSHPHPCSDTSGEKEFHCHLLQGVGDEESQGGETGRRKILDGLELLQCGSMEPSEKLSDVEMQNDYTENLPEVGLQNCHNEHNVNSSDTDVQDCSGEKSFGLYNDTVHSDRKLTAVEVQDDQAKLDGLSSVMDDDVGTCDMDYQAGHDIKDDKPDMKLANLKDLETEGDEKLCLLKKESSEAEIHVNVISIHARESNKLQAVSNDIRRTDRAINEDIVLRTENSHEQSRIVSSEKDTSLVEPEHAVYTGEADRFVRKRTSALDSDDGVRQAKRTRVENCKSENLESASECDKKGGNVFGNRKDEEKNKATRFQRQEAVSENREKTSVADKESSGMVKDSETDKDFAEVNREGGERVKEESERNSEVSELYNQGSEADKKGSEKGKEMNDVVNDNANRDTAEGGDTKNSSSKRVYEPVSIIEVKKVHISPDMGKQLKLVDGKNSTAEMPQNEGEDKQERVKSALPTQNKSNVDLAIERVATGVTEEPENPEPPEQTQKLNPMPFMRDLHVNLIKKLSRNELEEFVVQKLCESVTDRCTLGDLRQKCQSLEQLVDQWRKKAQQLQKQNRDMDVVMKRCISDVRAKKERPIPVKITRSVGLQVHMGPPGPGMLRNRTLGSNNLSNPGQVRRRVSNRVSPPPVAVPMQQQQQKQLQQQRQAQSAVRTTSTNPLTVQKVVTPGFTKLASTPTAAPHVPITTLVGPIPASLKMNIVARPAVTTTTTATISTGSVTSTINTVNNIVVNTSNNLRVATASQLNNRQQPNPTVFAPNKPNSDLKVIDLTDEEDRAKTTGIVCPVIATPASITTNLIPSSTVTTAVSISNNPGIQTGSIRVVQPHQLTGTTATTILAPSTPTPPTSRVTYFVPTSGGTVQQRQVLIASSPSPVRPGIMSVPNRPNQLPTLLFKNGTVVPIQQASGTAPVNTTAILRPGPPVQASQLQQVLNPTRPGQQIRVAPSLVTTVGRMTAPALANVSSLLGNKHPAPLPSTPAYQPSNINWKFVPPKPELKISKVANKHQQGIVLSWNLQLTSEYEDIASYQLYAYQEGSAQPSTTLWKKVGDVKALPLPMACTLTQFMEGHKYHFAVRAVDVHTRVGPFSSPGNIVLTRK</sequence>
<protein>
    <submittedName>
        <fullName evidence="4">Activating transcription factor 7-interacting protein 1</fullName>
    </submittedName>
</protein>
<dbReference type="GO" id="GO:0006355">
    <property type="term" value="P:regulation of DNA-templated transcription"/>
    <property type="evidence" value="ECO:0007669"/>
    <property type="project" value="TreeGrafter"/>
</dbReference>
<dbReference type="PROSITE" id="PS50853">
    <property type="entry name" value="FN3"/>
    <property type="match status" value="1"/>
</dbReference>
<feature type="region of interest" description="Disordered" evidence="2">
    <location>
        <begin position="826"/>
        <end position="845"/>
    </location>
</feature>
<dbReference type="OrthoDB" id="2434995at2759"/>
<feature type="region of interest" description="Disordered" evidence="2">
    <location>
        <begin position="52"/>
        <end position="80"/>
    </location>
</feature>
<dbReference type="CDD" id="cd00063">
    <property type="entry name" value="FN3"/>
    <property type="match status" value="1"/>
</dbReference>
<keyword evidence="1" id="KW-0175">Coiled coil</keyword>
<dbReference type="GO" id="GO:0005667">
    <property type="term" value="C:transcription regulator complex"/>
    <property type="evidence" value="ECO:0007669"/>
    <property type="project" value="TreeGrafter"/>
</dbReference>
<evidence type="ECO:0000259" key="3">
    <source>
        <dbReference type="PROSITE" id="PS50853"/>
    </source>
</evidence>
<feature type="region of interest" description="Disordered" evidence="2">
    <location>
        <begin position="963"/>
        <end position="1011"/>
    </location>
</feature>
<dbReference type="OMA" id="HELVCDE"/>
<feature type="region of interest" description="Disordered" evidence="2">
    <location>
        <begin position="317"/>
        <end position="359"/>
    </location>
</feature>
<dbReference type="PANTHER" id="PTHR23210">
    <property type="entry name" value="ACTIVATING TRANSCRIPTION FACTOR 7 INTERACTING PROTEIN"/>
    <property type="match status" value="1"/>
</dbReference>
<evidence type="ECO:0000256" key="2">
    <source>
        <dbReference type="SAM" id="MobiDB-lite"/>
    </source>
</evidence>
<evidence type="ECO:0000313" key="4">
    <source>
        <dbReference type="EMBL" id="KDR14454.1"/>
    </source>
</evidence>
<dbReference type="Gene3D" id="2.60.40.10">
    <property type="entry name" value="Immunoglobulins"/>
    <property type="match status" value="1"/>
</dbReference>
<feature type="region of interest" description="Disordered" evidence="2">
    <location>
        <begin position="625"/>
        <end position="760"/>
    </location>
</feature>
<organism evidence="4 5">
    <name type="scientific">Zootermopsis nevadensis</name>
    <name type="common">Dampwood termite</name>
    <dbReference type="NCBI Taxonomy" id="136037"/>
    <lineage>
        <taxon>Eukaryota</taxon>
        <taxon>Metazoa</taxon>
        <taxon>Ecdysozoa</taxon>
        <taxon>Arthropoda</taxon>
        <taxon>Hexapoda</taxon>
        <taxon>Insecta</taxon>
        <taxon>Pterygota</taxon>
        <taxon>Neoptera</taxon>
        <taxon>Polyneoptera</taxon>
        <taxon>Dictyoptera</taxon>
        <taxon>Blattodea</taxon>
        <taxon>Blattoidea</taxon>
        <taxon>Termitoidae</taxon>
        <taxon>Termopsidae</taxon>
        <taxon>Zootermopsis</taxon>
    </lineage>
</organism>
<dbReference type="Proteomes" id="UP000027135">
    <property type="component" value="Unassembled WGS sequence"/>
</dbReference>
<dbReference type="Pfam" id="PF16794">
    <property type="entry name" value="fn3_4"/>
    <property type="match status" value="1"/>
</dbReference>
<feature type="domain" description="Fibronectin type-III" evidence="3">
    <location>
        <begin position="1348"/>
        <end position="1451"/>
    </location>
</feature>
<name>A0A067QWE2_ZOONE</name>
<feature type="coiled-coil region" evidence="1">
    <location>
        <begin position="884"/>
        <end position="918"/>
    </location>
</feature>
<dbReference type="EMBL" id="KK852879">
    <property type="protein sequence ID" value="KDR14454.1"/>
    <property type="molecule type" value="Genomic_DNA"/>
</dbReference>
<feature type="compositionally biased region" description="Low complexity" evidence="2">
    <location>
        <begin position="320"/>
        <end position="329"/>
    </location>
</feature>
<feature type="compositionally biased region" description="Basic and acidic residues" evidence="2">
    <location>
        <begin position="198"/>
        <end position="210"/>
    </location>
</feature>
<feature type="compositionally biased region" description="Basic and acidic residues" evidence="2">
    <location>
        <begin position="741"/>
        <end position="750"/>
    </location>
</feature>
<gene>
    <name evidence="4" type="ORF">L798_11623</name>
</gene>
<dbReference type="InterPro" id="IPR003961">
    <property type="entry name" value="FN3_dom"/>
</dbReference>
<dbReference type="GO" id="GO:0005634">
    <property type="term" value="C:nucleus"/>
    <property type="evidence" value="ECO:0007669"/>
    <property type="project" value="TreeGrafter"/>
</dbReference>
<proteinExistence type="predicted"/>
<dbReference type="SUPFAM" id="SSF49265">
    <property type="entry name" value="Fibronectin type III"/>
    <property type="match status" value="1"/>
</dbReference>
<accession>A0A067QWE2</accession>
<dbReference type="PANTHER" id="PTHR23210:SF26">
    <property type="entry name" value="ACTIVATING TRANSCRIPTION FACTOR 7-INTERACTING PROTEIN 1"/>
    <property type="match status" value="1"/>
</dbReference>
<dbReference type="InterPro" id="IPR026085">
    <property type="entry name" value="ATF7-int"/>
</dbReference>
<keyword evidence="5" id="KW-1185">Reference proteome</keyword>
<feature type="compositionally biased region" description="Basic and acidic residues" evidence="2">
    <location>
        <begin position="721"/>
        <end position="734"/>
    </location>
</feature>
<dbReference type="GO" id="GO:0003712">
    <property type="term" value="F:transcription coregulator activity"/>
    <property type="evidence" value="ECO:0007669"/>
    <property type="project" value="TreeGrafter"/>
</dbReference>